<dbReference type="EMBL" id="NPEZ01000003">
    <property type="protein sequence ID" value="OZT76893.1"/>
    <property type="molecule type" value="Genomic_DNA"/>
</dbReference>
<accession>A0A265E5P4</accession>
<reference evidence="1 2" key="1">
    <citation type="submission" date="2017-07" db="EMBL/GenBank/DDBJ databases">
        <title>Shotgun whole genome sequences of three halophilic bacterial isolates.</title>
        <authorList>
            <person name="Pozzo T."/>
            <person name="Higdon S.M."/>
            <person name="Quillaguaman J."/>
        </authorList>
    </citation>
    <scope>NUCLEOTIDE SEQUENCE [LARGE SCALE GENOMIC DNA]</scope>
    <source>
        <strain evidence="1 2">BU-1</strain>
    </source>
</reference>
<evidence type="ECO:0000313" key="1">
    <source>
        <dbReference type="EMBL" id="OZT76893.1"/>
    </source>
</evidence>
<dbReference type="Proteomes" id="UP000216682">
    <property type="component" value="Unassembled WGS sequence"/>
</dbReference>
<organism evidence="1 2">
    <name type="scientific">Salinicoccus roseus</name>
    <dbReference type="NCBI Taxonomy" id="45670"/>
    <lineage>
        <taxon>Bacteria</taxon>
        <taxon>Bacillati</taxon>
        <taxon>Bacillota</taxon>
        <taxon>Bacilli</taxon>
        <taxon>Bacillales</taxon>
        <taxon>Staphylococcaceae</taxon>
        <taxon>Salinicoccus</taxon>
    </lineage>
</organism>
<gene>
    <name evidence="1" type="ORF">CFN03_07380</name>
</gene>
<dbReference type="SUPFAM" id="SSF52402">
    <property type="entry name" value="Adenine nucleotide alpha hydrolases-like"/>
    <property type="match status" value="1"/>
</dbReference>
<comment type="caution">
    <text evidence="1">The sequence shown here is derived from an EMBL/GenBank/DDBJ whole genome shotgun (WGS) entry which is preliminary data.</text>
</comment>
<dbReference type="RefSeq" id="WP_094906462.1">
    <property type="nucleotide sequence ID" value="NZ_NPEZ01000003.1"/>
</dbReference>
<proteinExistence type="predicted"/>
<protein>
    <submittedName>
        <fullName evidence="1">Uncharacterized protein</fullName>
    </submittedName>
</protein>
<sequence>MNKIRFENIHIQKGRIDLDYEDTLDQKGNLYFELNVPVSPRNDLIALALSTLCGQKYDAIHIGLSISQETKGAIESFCRAEVSVEGISDASASKANRNNVTLNFSGGFDSLAALALMPRETQLVSMDFGGPFQREMPFIERFDTAICRTNIIDTDFRRNSWMFMGIGSILLRDYLQTDFNTFGSILGASVISDSRRAASNTSPAPFKEAGMENAPYVMTLTEAATAKVAMQANPDMIRASLNSLANPKEEKRYRKQLLVQAVAKRHGLDIEIDAVPTPSSHRFKWGENFQADFITLYLMKHLDQDTQLTVGEIPESVHKLVESSSFDFYERYNPNFITHFPKELRAGLLQRLNDFDLLPYTENDWVEFSRVREMLKIYYNIV</sequence>
<dbReference type="AlphaFoldDB" id="A0A265E5P4"/>
<name>A0A265E5P4_9STAP</name>
<evidence type="ECO:0000313" key="2">
    <source>
        <dbReference type="Proteomes" id="UP000216682"/>
    </source>
</evidence>